<keyword evidence="1" id="KW-0238">DNA-binding</keyword>
<keyword evidence="4" id="KW-1185">Reference proteome</keyword>
<dbReference type="PANTHER" id="PTHR33221">
    <property type="entry name" value="WINGED HELIX-TURN-HELIX TRANSCRIPTIONAL REGULATOR, RRF2 FAMILY"/>
    <property type="match status" value="1"/>
</dbReference>
<dbReference type="Pfam" id="PF02082">
    <property type="entry name" value="Rrf2"/>
    <property type="match status" value="1"/>
</dbReference>
<dbReference type="InterPro" id="IPR000944">
    <property type="entry name" value="Tscrpt_reg_Rrf2"/>
</dbReference>
<sequence length="176" mass="18668">MRLTQWTDYTLRVLMYCAATEAREQPATITEVAEGYGISRSHLMKIVQQLAAQGLLETTRGRGGGMRLMVPASAINVGAVVRATETDFNLVECFDPATNQCRLSSHCRLKGVLWQAMQAYLAVLDGVTLADLMAPAAAGGAAARALLPTVALPQGGGATRRRAPVAGLPSKAENLE</sequence>
<evidence type="ECO:0000256" key="2">
    <source>
        <dbReference type="SAM" id="MobiDB-lite"/>
    </source>
</evidence>
<dbReference type="GO" id="GO:0003677">
    <property type="term" value="F:DNA binding"/>
    <property type="evidence" value="ECO:0007669"/>
    <property type="project" value="UniProtKB-KW"/>
</dbReference>
<proteinExistence type="predicted"/>
<organism evidence="3 4">
    <name type="scientific">Acidovorax kalamii</name>
    <dbReference type="NCBI Taxonomy" id="2004485"/>
    <lineage>
        <taxon>Bacteria</taxon>
        <taxon>Pseudomonadati</taxon>
        <taxon>Pseudomonadota</taxon>
        <taxon>Betaproteobacteria</taxon>
        <taxon>Burkholderiales</taxon>
        <taxon>Comamonadaceae</taxon>
        <taxon>Acidovorax</taxon>
    </lineage>
</organism>
<evidence type="ECO:0000313" key="3">
    <source>
        <dbReference type="EMBL" id="OYD51508.1"/>
    </source>
</evidence>
<dbReference type="AlphaFoldDB" id="A0A235ER38"/>
<dbReference type="EMBL" id="NOIG01000004">
    <property type="protein sequence ID" value="OYD51508.1"/>
    <property type="molecule type" value="Genomic_DNA"/>
</dbReference>
<dbReference type="InterPro" id="IPR036388">
    <property type="entry name" value="WH-like_DNA-bd_sf"/>
</dbReference>
<dbReference type="PROSITE" id="PS51197">
    <property type="entry name" value="HTH_RRF2_2"/>
    <property type="match status" value="1"/>
</dbReference>
<dbReference type="InterPro" id="IPR036390">
    <property type="entry name" value="WH_DNA-bd_sf"/>
</dbReference>
<dbReference type="SUPFAM" id="SSF46785">
    <property type="entry name" value="Winged helix' DNA-binding domain"/>
    <property type="match status" value="1"/>
</dbReference>
<feature type="region of interest" description="Disordered" evidence="2">
    <location>
        <begin position="156"/>
        <end position="176"/>
    </location>
</feature>
<dbReference type="GO" id="GO:0003700">
    <property type="term" value="F:DNA-binding transcription factor activity"/>
    <property type="evidence" value="ECO:0007669"/>
    <property type="project" value="TreeGrafter"/>
</dbReference>
<dbReference type="Proteomes" id="UP000215441">
    <property type="component" value="Unassembled WGS sequence"/>
</dbReference>
<evidence type="ECO:0000256" key="1">
    <source>
        <dbReference type="ARBA" id="ARBA00023125"/>
    </source>
</evidence>
<name>A0A235ER38_9BURK</name>
<dbReference type="OrthoDB" id="9795923at2"/>
<dbReference type="NCBIfam" id="TIGR00738">
    <property type="entry name" value="rrf2_super"/>
    <property type="match status" value="1"/>
</dbReference>
<reference evidence="3 4" key="1">
    <citation type="submission" date="2017-07" db="EMBL/GenBank/DDBJ databases">
        <title>Acidovorax KNDSW TSA 6 genome sequence and assembly.</title>
        <authorList>
            <person name="Mayilraj S."/>
        </authorList>
    </citation>
    <scope>NUCLEOTIDE SEQUENCE [LARGE SCALE GENOMIC DNA]</scope>
    <source>
        <strain evidence="3 4">KNDSW-TSA6</strain>
    </source>
</reference>
<dbReference type="RefSeq" id="WP_094287671.1">
    <property type="nucleotide sequence ID" value="NZ_NOIG01000004.1"/>
</dbReference>
<dbReference type="Gene3D" id="1.10.10.10">
    <property type="entry name" value="Winged helix-like DNA-binding domain superfamily/Winged helix DNA-binding domain"/>
    <property type="match status" value="1"/>
</dbReference>
<gene>
    <name evidence="3" type="ORF">CBY09_06790</name>
</gene>
<accession>A0A235ER38</accession>
<dbReference type="PANTHER" id="PTHR33221:SF4">
    <property type="entry name" value="HTH-TYPE TRANSCRIPTIONAL REPRESSOR NSRR"/>
    <property type="match status" value="1"/>
</dbReference>
<evidence type="ECO:0000313" key="4">
    <source>
        <dbReference type="Proteomes" id="UP000215441"/>
    </source>
</evidence>
<protein>
    <submittedName>
        <fullName evidence="3">Rrf2 family transcriptional regulator</fullName>
    </submittedName>
</protein>
<comment type="caution">
    <text evidence="3">The sequence shown here is derived from an EMBL/GenBank/DDBJ whole genome shotgun (WGS) entry which is preliminary data.</text>
</comment>
<dbReference type="GO" id="GO:0005829">
    <property type="term" value="C:cytosol"/>
    <property type="evidence" value="ECO:0007669"/>
    <property type="project" value="TreeGrafter"/>
</dbReference>